<dbReference type="SUPFAM" id="SSF109604">
    <property type="entry name" value="HD-domain/PDEase-like"/>
    <property type="match status" value="1"/>
</dbReference>
<gene>
    <name evidence="1" type="ORF">ACFO3U_08830</name>
</gene>
<dbReference type="EMBL" id="JBHSGW010000025">
    <property type="protein sequence ID" value="MFC4740098.1"/>
    <property type="molecule type" value="Genomic_DNA"/>
</dbReference>
<name>A0ABV9P403_9FLAO</name>
<sequence>MELYQSFIDLLQRIGFNSTESQVRWQELEKAYTSKSRHYHNLRHLEEMITLYELHHSDLQFPDEVLYAIFYHDYVYKVTKKDNELKSAEYAIAILPEQTSLNKTLIFDMICATQLHQHQTNEDINWLIDFDLKILAKDWNDYEIYTQQIRKEYKI</sequence>
<comment type="caution">
    <text evidence="1">The sequence shown here is derived from an EMBL/GenBank/DDBJ whole genome shotgun (WGS) entry which is preliminary data.</text>
</comment>
<reference evidence="2" key="1">
    <citation type="journal article" date="2019" name="Int. J. Syst. Evol. Microbiol.">
        <title>The Global Catalogue of Microorganisms (GCM) 10K type strain sequencing project: providing services to taxonomists for standard genome sequencing and annotation.</title>
        <authorList>
            <consortium name="The Broad Institute Genomics Platform"/>
            <consortium name="The Broad Institute Genome Sequencing Center for Infectious Disease"/>
            <person name="Wu L."/>
            <person name="Ma J."/>
        </authorList>
    </citation>
    <scope>NUCLEOTIDE SEQUENCE [LARGE SCALE GENOMIC DNA]</scope>
    <source>
        <strain evidence="2">CCUG 50349</strain>
    </source>
</reference>
<dbReference type="Proteomes" id="UP001595885">
    <property type="component" value="Unassembled WGS sequence"/>
</dbReference>
<evidence type="ECO:0000313" key="2">
    <source>
        <dbReference type="Proteomes" id="UP001595885"/>
    </source>
</evidence>
<dbReference type="InterPro" id="IPR009218">
    <property type="entry name" value="HD_phosphohydro"/>
</dbReference>
<dbReference type="PIRSF" id="PIRSF035170">
    <property type="entry name" value="HD_phosphohydro"/>
    <property type="match status" value="1"/>
</dbReference>
<proteinExistence type="predicted"/>
<dbReference type="PANTHER" id="PTHR21174:SF0">
    <property type="entry name" value="HD PHOSPHOHYDROLASE FAMILY PROTEIN-RELATED"/>
    <property type="match status" value="1"/>
</dbReference>
<organism evidence="1 2">
    <name type="scientific">Flavobacterium ponti</name>
    <dbReference type="NCBI Taxonomy" id="665133"/>
    <lineage>
        <taxon>Bacteria</taxon>
        <taxon>Pseudomonadati</taxon>
        <taxon>Bacteroidota</taxon>
        <taxon>Flavobacteriia</taxon>
        <taxon>Flavobacteriales</taxon>
        <taxon>Flavobacteriaceae</taxon>
        <taxon>Flavobacterium</taxon>
    </lineage>
</organism>
<accession>A0ABV9P403</accession>
<dbReference type="PANTHER" id="PTHR21174">
    <property type="match status" value="1"/>
</dbReference>
<evidence type="ECO:0008006" key="3">
    <source>
        <dbReference type="Google" id="ProtNLM"/>
    </source>
</evidence>
<evidence type="ECO:0000313" key="1">
    <source>
        <dbReference type="EMBL" id="MFC4740098.1"/>
    </source>
</evidence>
<keyword evidence="2" id="KW-1185">Reference proteome</keyword>
<protein>
    <recommendedName>
        <fullName evidence="3">Metal-dependent HD superfamily phosphohydrolase</fullName>
    </recommendedName>
</protein>
<dbReference type="RefSeq" id="WP_379740784.1">
    <property type="nucleotide sequence ID" value="NZ_JBHSGW010000025.1"/>
</dbReference>